<evidence type="ECO:0000313" key="2">
    <source>
        <dbReference type="EMBL" id="MEP0863545.1"/>
    </source>
</evidence>
<dbReference type="InterPro" id="IPR008538">
    <property type="entry name" value="Uma2"/>
</dbReference>
<dbReference type="InterPro" id="IPR012296">
    <property type="entry name" value="Nuclease_put_TT1808"/>
</dbReference>
<dbReference type="Gene3D" id="3.90.1570.10">
    <property type="entry name" value="tt1808, chain A"/>
    <property type="match status" value="1"/>
</dbReference>
<reference evidence="2 3" key="1">
    <citation type="submission" date="2022-04" db="EMBL/GenBank/DDBJ databases">
        <title>Positive selection, recombination, and allopatry shape intraspecific diversity of widespread and dominant cyanobacteria.</title>
        <authorList>
            <person name="Wei J."/>
            <person name="Shu W."/>
            <person name="Hu C."/>
        </authorList>
    </citation>
    <scope>NUCLEOTIDE SEQUENCE [LARGE SCALE GENOMIC DNA]</scope>
    <source>
        <strain evidence="2 3">GB2-A5</strain>
    </source>
</reference>
<keyword evidence="2" id="KW-0255">Endonuclease</keyword>
<feature type="domain" description="Putative restriction endonuclease" evidence="1">
    <location>
        <begin position="10"/>
        <end position="175"/>
    </location>
</feature>
<name>A0ABV0JJD9_9CYAN</name>
<proteinExistence type="predicted"/>
<accession>A0ABV0JJD9</accession>
<organism evidence="2 3">
    <name type="scientific">Funiculus sociatus GB2-A5</name>
    <dbReference type="NCBI Taxonomy" id="2933946"/>
    <lineage>
        <taxon>Bacteria</taxon>
        <taxon>Bacillati</taxon>
        <taxon>Cyanobacteriota</taxon>
        <taxon>Cyanophyceae</taxon>
        <taxon>Coleofasciculales</taxon>
        <taxon>Coleofasciculaceae</taxon>
        <taxon>Funiculus</taxon>
    </lineage>
</organism>
<evidence type="ECO:0000313" key="3">
    <source>
        <dbReference type="Proteomes" id="UP001442494"/>
    </source>
</evidence>
<sequence>MKTLAKWSVDDYHRMIEAGILRDRRVELLKGEIVEMSPEGEPHAYFSSEAGEYLTRLLGDCAMIRQSKPITLPNDSEPEPDIAIVQRLGREYLEHHPYPENIFWLIEYSDSTLDKDLQTKSKVYAEVKIPEYWVVNLKRRQLVIFRDPQDGEYASKFTLSGGTIYPLTFPEVAISIDSIVSN</sequence>
<dbReference type="InterPro" id="IPR011335">
    <property type="entry name" value="Restrct_endonuc-II-like"/>
</dbReference>
<keyword evidence="2" id="KW-0540">Nuclease</keyword>
<dbReference type="SUPFAM" id="SSF52980">
    <property type="entry name" value="Restriction endonuclease-like"/>
    <property type="match status" value="1"/>
</dbReference>
<dbReference type="PANTHER" id="PTHR35400">
    <property type="entry name" value="SLR1083 PROTEIN"/>
    <property type="match status" value="1"/>
</dbReference>
<dbReference type="EMBL" id="JAMPKK010000005">
    <property type="protein sequence ID" value="MEP0863545.1"/>
    <property type="molecule type" value="Genomic_DNA"/>
</dbReference>
<dbReference type="GO" id="GO:0004519">
    <property type="term" value="F:endonuclease activity"/>
    <property type="evidence" value="ECO:0007669"/>
    <property type="project" value="UniProtKB-KW"/>
</dbReference>
<comment type="caution">
    <text evidence="2">The sequence shown here is derived from an EMBL/GenBank/DDBJ whole genome shotgun (WGS) entry which is preliminary data.</text>
</comment>
<dbReference type="CDD" id="cd06260">
    <property type="entry name" value="DUF820-like"/>
    <property type="match status" value="1"/>
</dbReference>
<evidence type="ECO:0000259" key="1">
    <source>
        <dbReference type="Pfam" id="PF05685"/>
    </source>
</evidence>
<dbReference type="PANTHER" id="PTHR35400:SF1">
    <property type="entry name" value="SLR1083 PROTEIN"/>
    <property type="match status" value="1"/>
</dbReference>
<gene>
    <name evidence="2" type="ORF">NDI37_03580</name>
</gene>
<dbReference type="RefSeq" id="WP_190418819.1">
    <property type="nucleotide sequence ID" value="NZ_JAMPKK010000005.1"/>
</dbReference>
<protein>
    <submittedName>
        <fullName evidence="2">Uma2 family endonuclease</fullName>
    </submittedName>
</protein>
<dbReference type="Pfam" id="PF05685">
    <property type="entry name" value="Uma2"/>
    <property type="match status" value="1"/>
</dbReference>
<dbReference type="Proteomes" id="UP001442494">
    <property type="component" value="Unassembled WGS sequence"/>
</dbReference>
<keyword evidence="3" id="KW-1185">Reference proteome</keyword>
<keyword evidence="2" id="KW-0378">Hydrolase</keyword>